<geneLocation type="plasmid" evidence="2 3">
    <name>pSmeSM11c</name>
</geneLocation>
<feature type="compositionally biased region" description="Basic and acidic residues" evidence="1">
    <location>
        <begin position="139"/>
        <end position="158"/>
    </location>
</feature>
<evidence type="ECO:0000313" key="2">
    <source>
        <dbReference type="EMBL" id="AEH82074.1"/>
    </source>
</evidence>
<reference evidence="2 3" key="1">
    <citation type="journal article" date="2011" name="J. Biotechnol.">
        <title>The complete genome sequence of the dominant Sinorhizobium meliloti field isolate SM11 extends the S. meliloti pan-genome.</title>
        <authorList>
            <person name="Schneiker-Bekel S."/>
            <person name="Wibberg D."/>
            <person name="Bekel T."/>
            <person name="Blom J."/>
            <person name="Linke B."/>
            <person name="Neuweger H."/>
            <person name="Stiens M."/>
            <person name="Vorholter F.J."/>
            <person name="Weidner S."/>
            <person name="Goesmann A."/>
            <person name="Puhler A."/>
            <person name="Schluter A."/>
        </authorList>
    </citation>
    <scope>NUCLEOTIDE SEQUENCE [LARGE SCALE GENOMIC DNA]</scope>
    <source>
        <strain evidence="2 3">SM11</strain>
        <plasmid evidence="3">pSmeSM11c</plasmid>
    </source>
</reference>
<organism evidence="2 3">
    <name type="scientific">Sinorhizobium meliloti (strain SM11)</name>
    <dbReference type="NCBI Taxonomy" id="707241"/>
    <lineage>
        <taxon>Bacteria</taxon>
        <taxon>Pseudomonadati</taxon>
        <taxon>Pseudomonadota</taxon>
        <taxon>Alphaproteobacteria</taxon>
        <taxon>Hyphomicrobiales</taxon>
        <taxon>Rhizobiaceae</taxon>
        <taxon>Sinorhizobium/Ensifer group</taxon>
        <taxon>Sinorhizobium</taxon>
    </lineage>
</organism>
<proteinExistence type="predicted"/>
<dbReference type="HOGENOM" id="CLU_1668232_0_0_5"/>
<gene>
    <name evidence="2" type="ordered locus">SM11_pC1001</name>
</gene>
<protein>
    <submittedName>
        <fullName evidence="2">LysR family transcriptional regulator</fullName>
    </submittedName>
</protein>
<dbReference type="AlphaFoldDB" id="F7XEU9"/>
<feature type="region of interest" description="Disordered" evidence="1">
    <location>
        <begin position="126"/>
        <end position="158"/>
    </location>
</feature>
<feature type="region of interest" description="Disordered" evidence="1">
    <location>
        <begin position="1"/>
        <end position="24"/>
    </location>
</feature>
<accession>F7XEU9</accession>
<dbReference type="EMBL" id="CP001831">
    <property type="protein sequence ID" value="AEH82074.1"/>
    <property type="molecule type" value="Genomic_DNA"/>
</dbReference>
<dbReference type="KEGG" id="smx:SM11_pC1001"/>
<dbReference type="PATRIC" id="fig|707241.3.peg.4959"/>
<evidence type="ECO:0000313" key="3">
    <source>
        <dbReference type="Proteomes" id="UP000009045"/>
    </source>
</evidence>
<sequence>MSSSGAAWQPAGDGGNCHNERPQTSADNRLFPLESILHGKVLLRAVQKARPSRSGLQLRRCALPGFARCRRDWVGFVPEMDEGFAPPVVSLWEVEGVDFTIGMGLAWNKEDPTANREEFVEIARSLASVSRPRKPAGGHSEKPGKTAAGRRMETRQSN</sequence>
<dbReference type="Proteomes" id="UP000009045">
    <property type="component" value="Plasmid pSmeSM11c"/>
</dbReference>
<name>F7XEU9_SINMM</name>
<evidence type="ECO:0000256" key="1">
    <source>
        <dbReference type="SAM" id="MobiDB-lite"/>
    </source>
</evidence>
<keyword evidence="2" id="KW-0614">Plasmid</keyword>